<sequence length="197" mass="21645">MPNQLISDPIGLAIADAGNHYVGDLCCSVDLISTLLFAMAEAGSILLQESCDGVPEAFFEAYLKHATAYETITQHPDFVGFKSAVEGSWFGESVPNRIVMSLSIGAIAAFVAEMLLIWRRSTNASYQQMVERLAIQKVALAAATAYPGQETKFIESDFLTTEFYLKFDLEPADAARLERQYFLRDGSLFGVFAECQS</sequence>
<evidence type="ECO:0008006" key="3">
    <source>
        <dbReference type="Google" id="ProtNLM"/>
    </source>
</evidence>
<reference evidence="2" key="1">
    <citation type="journal article" date="2019" name="Int. J. Syst. Evol. Microbiol.">
        <title>The Global Catalogue of Microorganisms (GCM) 10K type strain sequencing project: providing services to taxonomists for standard genome sequencing and annotation.</title>
        <authorList>
            <consortium name="The Broad Institute Genomics Platform"/>
            <consortium name="The Broad Institute Genome Sequencing Center for Infectious Disease"/>
            <person name="Wu L."/>
            <person name="Ma J."/>
        </authorList>
    </citation>
    <scope>NUCLEOTIDE SEQUENCE [LARGE SCALE GENOMIC DNA]</scope>
    <source>
        <strain evidence="2">KCTC 42911</strain>
    </source>
</reference>
<accession>A0ABV7TDG6</accession>
<protein>
    <recommendedName>
        <fullName evidence="3">DUF4375 domain-containing protein</fullName>
    </recommendedName>
</protein>
<evidence type="ECO:0000313" key="1">
    <source>
        <dbReference type="EMBL" id="MFC3612905.1"/>
    </source>
</evidence>
<dbReference type="RefSeq" id="WP_386734093.1">
    <property type="nucleotide sequence ID" value="NZ_JBHRXI010000002.1"/>
</dbReference>
<organism evidence="1 2">
    <name type="scientific">Lutimaribacter marinistellae</name>
    <dbReference type="NCBI Taxonomy" id="1820329"/>
    <lineage>
        <taxon>Bacteria</taxon>
        <taxon>Pseudomonadati</taxon>
        <taxon>Pseudomonadota</taxon>
        <taxon>Alphaproteobacteria</taxon>
        <taxon>Rhodobacterales</taxon>
        <taxon>Roseobacteraceae</taxon>
        <taxon>Lutimaribacter</taxon>
    </lineage>
</organism>
<dbReference type="EMBL" id="JBHRXI010000002">
    <property type="protein sequence ID" value="MFC3612905.1"/>
    <property type="molecule type" value="Genomic_DNA"/>
</dbReference>
<keyword evidence="2" id="KW-1185">Reference proteome</keyword>
<comment type="caution">
    <text evidence="1">The sequence shown here is derived from an EMBL/GenBank/DDBJ whole genome shotgun (WGS) entry which is preliminary data.</text>
</comment>
<proteinExistence type="predicted"/>
<dbReference type="Proteomes" id="UP001595629">
    <property type="component" value="Unassembled WGS sequence"/>
</dbReference>
<name>A0ABV7TDG6_9RHOB</name>
<evidence type="ECO:0000313" key="2">
    <source>
        <dbReference type="Proteomes" id="UP001595629"/>
    </source>
</evidence>
<gene>
    <name evidence="1" type="ORF">ACFORG_03945</name>
</gene>